<evidence type="ECO:0000256" key="5">
    <source>
        <dbReference type="ARBA" id="ARBA00023098"/>
    </source>
</evidence>
<dbReference type="Proteomes" id="UP000007879">
    <property type="component" value="Unassembled WGS sequence"/>
</dbReference>
<proteinExistence type="inferred from homology"/>
<dbReference type="RefSeq" id="XP_019861775.1">
    <property type="nucleotide sequence ID" value="XM_020006216.1"/>
</dbReference>
<organism evidence="8 9">
    <name type="scientific">Amphimedon queenslandica</name>
    <name type="common">Sponge</name>
    <dbReference type="NCBI Taxonomy" id="400682"/>
    <lineage>
        <taxon>Eukaryota</taxon>
        <taxon>Metazoa</taxon>
        <taxon>Porifera</taxon>
        <taxon>Demospongiae</taxon>
        <taxon>Heteroscleromorpha</taxon>
        <taxon>Haplosclerida</taxon>
        <taxon>Niphatidae</taxon>
        <taxon>Amphimedon</taxon>
    </lineage>
</organism>
<dbReference type="GO" id="GO:0016020">
    <property type="term" value="C:membrane"/>
    <property type="evidence" value="ECO:0007669"/>
    <property type="project" value="TreeGrafter"/>
</dbReference>
<keyword evidence="7" id="KW-0472">Membrane</keyword>
<comment type="pathway">
    <text evidence="2">Lipid metabolism; phospholipid metabolism.</text>
</comment>
<comment type="pathway">
    <text evidence="6">Phospholipid metabolism.</text>
</comment>
<evidence type="ECO:0000256" key="3">
    <source>
        <dbReference type="ARBA" id="ARBA00010323"/>
    </source>
</evidence>
<evidence type="ECO:0000256" key="1">
    <source>
        <dbReference type="ARBA" id="ARBA00004240"/>
    </source>
</evidence>
<dbReference type="GeneID" id="109590294"/>
<dbReference type="GO" id="GO:0071617">
    <property type="term" value="F:lysophospholipid acyltransferase activity"/>
    <property type="evidence" value="ECO:0007669"/>
    <property type="project" value="TreeGrafter"/>
</dbReference>
<evidence type="ECO:0000256" key="7">
    <source>
        <dbReference type="SAM" id="Phobius"/>
    </source>
</evidence>
<evidence type="ECO:0000313" key="9">
    <source>
        <dbReference type="Proteomes" id="UP000007879"/>
    </source>
</evidence>
<dbReference type="GO" id="GO:0047184">
    <property type="term" value="F:1-acylglycerophosphocholine O-acyltransferase activity"/>
    <property type="evidence" value="ECO:0007669"/>
    <property type="project" value="TreeGrafter"/>
</dbReference>
<dbReference type="GO" id="GO:0005783">
    <property type="term" value="C:endoplasmic reticulum"/>
    <property type="evidence" value="ECO:0007669"/>
    <property type="project" value="UniProtKB-SubCell"/>
</dbReference>
<reference evidence="9" key="1">
    <citation type="journal article" date="2010" name="Nature">
        <title>The Amphimedon queenslandica genome and the evolution of animal complexity.</title>
        <authorList>
            <person name="Srivastava M."/>
            <person name="Simakov O."/>
            <person name="Chapman J."/>
            <person name="Fahey B."/>
            <person name="Gauthier M.E."/>
            <person name="Mitros T."/>
            <person name="Richards G.S."/>
            <person name="Conaco C."/>
            <person name="Dacre M."/>
            <person name="Hellsten U."/>
            <person name="Larroux C."/>
            <person name="Putnam N.H."/>
            <person name="Stanke M."/>
            <person name="Adamska M."/>
            <person name="Darling A."/>
            <person name="Degnan S.M."/>
            <person name="Oakley T.H."/>
            <person name="Plachetzki D.C."/>
            <person name="Zhai Y."/>
            <person name="Adamski M."/>
            <person name="Calcino A."/>
            <person name="Cummins S.F."/>
            <person name="Goodstein D.M."/>
            <person name="Harris C."/>
            <person name="Jackson D.J."/>
            <person name="Leys S.P."/>
            <person name="Shu S."/>
            <person name="Woodcroft B.J."/>
            <person name="Vervoort M."/>
            <person name="Kosik K.S."/>
            <person name="Manning G."/>
            <person name="Degnan B.M."/>
            <person name="Rokhsar D.S."/>
        </authorList>
    </citation>
    <scope>NUCLEOTIDE SEQUENCE [LARGE SCALE GENOMIC DNA]</scope>
</reference>
<feature type="transmembrane region" description="Helical" evidence="7">
    <location>
        <begin position="16"/>
        <end position="33"/>
    </location>
</feature>
<protein>
    <submittedName>
        <fullName evidence="8">Uncharacterized protein</fullName>
    </submittedName>
</protein>
<dbReference type="PANTHER" id="PTHR13906:SF14">
    <property type="entry name" value="LYSOPHOSPHOLIPID ACYLTRANSFERASE 5"/>
    <property type="match status" value="1"/>
</dbReference>
<evidence type="ECO:0000256" key="4">
    <source>
        <dbReference type="ARBA" id="ARBA00022824"/>
    </source>
</evidence>
<accession>A0AAN0JXX8</accession>
<evidence type="ECO:0000256" key="2">
    <source>
        <dbReference type="ARBA" id="ARBA00005074"/>
    </source>
</evidence>
<dbReference type="PANTHER" id="PTHR13906">
    <property type="entry name" value="PORCUPINE"/>
    <property type="match status" value="1"/>
</dbReference>
<feature type="transmembrane region" description="Helical" evidence="7">
    <location>
        <begin position="92"/>
        <end position="111"/>
    </location>
</feature>
<dbReference type="InterPro" id="IPR049941">
    <property type="entry name" value="LPLAT_7/PORCN-like"/>
</dbReference>
<name>A0AAN0JXX8_AMPQE</name>
<dbReference type="EnsemblMetazoa" id="XM_020006216.1">
    <property type="protein sequence ID" value="XP_019861775.1"/>
    <property type="gene ID" value="LOC109590294"/>
</dbReference>
<dbReference type="KEGG" id="aqu:109590294"/>
<sequence>MVVEIIAEVLSIPEPAARFLFGLLLTYPLAFIYRPLIIPYASKNTQSIICAVGGFALLQYVFGLSASLHFLLDVILVYCVFLLFGKGRVSLLLTWIITMGHLTFGYVIVISSNQVHPIFWTIPHCVLVLKLIGT</sequence>
<keyword evidence="9" id="KW-1185">Reference proteome</keyword>
<dbReference type="GO" id="GO:0030258">
    <property type="term" value="P:lipid modification"/>
    <property type="evidence" value="ECO:0007669"/>
    <property type="project" value="TreeGrafter"/>
</dbReference>
<feature type="transmembrane region" description="Helical" evidence="7">
    <location>
        <begin position="45"/>
        <end position="62"/>
    </location>
</feature>
<evidence type="ECO:0000256" key="6">
    <source>
        <dbReference type="ARBA" id="ARBA00025707"/>
    </source>
</evidence>
<dbReference type="GO" id="GO:0006656">
    <property type="term" value="P:phosphatidylcholine biosynthetic process"/>
    <property type="evidence" value="ECO:0007669"/>
    <property type="project" value="TreeGrafter"/>
</dbReference>
<keyword evidence="4" id="KW-0256">Endoplasmic reticulum</keyword>
<comment type="similarity">
    <text evidence="3">Belongs to the membrane-bound acyltransferase family.</text>
</comment>
<keyword evidence="7" id="KW-1133">Transmembrane helix</keyword>
<keyword evidence="5" id="KW-0443">Lipid metabolism</keyword>
<keyword evidence="7" id="KW-0812">Transmembrane</keyword>
<reference evidence="8" key="2">
    <citation type="submission" date="2024-06" db="UniProtKB">
        <authorList>
            <consortium name="EnsemblMetazoa"/>
        </authorList>
    </citation>
    <scope>IDENTIFICATION</scope>
</reference>
<evidence type="ECO:0000313" key="8">
    <source>
        <dbReference type="EnsemblMetazoa" id="XP_019861775.1"/>
    </source>
</evidence>
<dbReference type="AlphaFoldDB" id="A0AAN0JXX8"/>
<comment type="subcellular location">
    <subcellularLocation>
        <location evidence="1">Endoplasmic reticulum</location>
    </subcellularLocation>
</comment>